<evidence type="ECO:0000256" key="2">
    <source>
        <dbReference type="SAM" id="Phobius"/>
    </source>
</evidence>
<dbReference type="AlphaFoldDB" id="A0A9N9TUN3"/>
<dbReference type="OrthoDB" id="5582218at2759"/>
<dbReference type="EMBL" id="OU900098">
    <property type="protein sequence ID" value="CAG9862617.1"/>
    <property type="molecule type" value="Genomic_DNA"/>
</dbReference>
<dbReference type="InterPro" id="IPR003114">
    <property type="entry name" value="Phox_assoc"/>
</dbReference>
<feature type="compositionally biased region" description="Basic and acidic residues" evidence="1">
    <location>
        <begin position="516"/>
        <end position="526"/>
    </location>
</feature>
<gene>
    <name evidence="4" type="ORF">PHYEVI_LOCUS8926</name>
</gene>
<feature type="region of interest" description="Disordered" evidence="1">
    <location>
        <begin position="333"/>
        <end position="357"/>
    </location>
</feature>
<evidence type="ECO:0000313" key="4">
    <source>
        <dbReference type="EMBL" id="CAG9862617.1"/>
    </source>
</evidence>
<dbReference type="PANTHER" id="PTHR22775:SF48">
    <property type="entry name" value="SORTING NEXIN-25"/>
    <property type="match status" value="1"/>
</dbReference>
<dbReference type="PANTHER" id="PTHR22775">
    <property type="entry name" value="SORTING NEXIN"/>
    <property type="match status" value="1"/>
</dbReference>
<protein>
    <recommendedName>
        <fullName evidence="3">PXA domain-containing protein</fullName>
    </recommendedName>
</protein>
<organism evidence="4 5">
    <name type="scientific">Phyllotreta striolata</name>
    <name type="common">Striped flea beetle</name>
    <name type="synonym">Crioceris striolata</name>
    <dbReference type="NCBI Taxonomy" id="444603"/>
    <lineage>
        <taxon>Eukaryota</taxon>
        <taxon>Metazoa</taxon>
        <taxon>Ecdysozoa</taxon>
        <taxon>Arthropoda</taxon>
        <taxon>Hexapoda</taxon>
        <taxon>Insecta</taxon>
        <taxon>Pterygota</taxon>
        <taxon>Neoptera</taxon>
        <taxon>Endopterygota</taxon>
        <taxon>Coleoptera</taxon>
        <taxon>Polyphaga</taxon>
        <taxon>Cucujiformia</taxon>
        <taxon>Chrysomeloidea</taxon>
        <taxon>Chrysomelidae</taxon>
        <taxon>Galerucinae</taxon>
        <taxon>Alticini</taxon>
        <taxon>Phyllotreta</taxon>
    </lineage>
</organism>
<keyword evidence="2" id="KW-0472">Membrane</keyword>
<evidence type="ECO:0000259" key="3">
    <source>
        <dbReference type="Pfam" id="PF02194"/>
    </source>
</evidence>
<keyword evidence="2" id="KW-0812">Transmembrane</keyword>
<evidence type="ECO:0000256" key="1">
    <source>
        <dbReference type="SAM" id="MobiDB-lite"/>
    </source>
</evidence>
<dbReference type="Proteomes" id="UP001153712">
    <property type="component" value="Chromosome 5"/>
</dbReference>
<proteinExistence type="predicted"/>
<feature type="transmembrane region" description="Helical" evidence="2">
    <location>
        <begin position="13"/>
        <end position="34"/>
    </location>
</feature>
<keyword evidence="2" id="KW-1133">Transmembrane helix</keyword>
<feature type="transmembrane region" description="Helical" evidence="2">
    <location>
        <begin position="41"/>
        <end position="60"/>
    </location>
</feature>
<accession>A0A9N9TUN3</accession>
<feature type="region of interest" description="Disordered" evidence="1">
    <location>
        <begin position="551"/>
        <end position="587"/>
    </location>
</feature>
<dbReference type="Pfam" id="PF02194">
    <property type="entry name" value="PXA"/>
    <property type="match status" value="1"/>
</dbReference>
<feature type="compositionally biased region" description="Polar residues" evidence="1">
    <location>
        <begin position="571"/>
        <end position="582"/>
    </location>
</feature>
<sequence length="888" mass="99932">MPLVSDVLLNWKILLLGFGILISVSFLNGFVAVLPVSGFTFLFVSISTWFVSLFVTFFYLNKLLQRNDPIAFTKRRITLKKVRGDVTPDPKKLKYLVEDIDKYFVSKWYVYVSSNDEFPEETKLFLDDVIRRLAELQACVSAKVLLQGVSNIFLKHLKEYRRGIRRKEKYDGTIEDLYRYSHVVGANPNIQDHFIQQLTLNVLRHFINSELWNSLPCQVLVSIIARKLVLYIINITSDPEVINYHLLNLLASKEIREKYKLENYSRISITAYYDVVDSKSKIDEQNGSTAEMKSDPTEVIEKTKNAEELEIVPIKSNKNSLLVRQKIKKKSEHHKKIDSAEEVQETQIKDNSTSSAPVKIHEPKLVRATKTYSDSKDLAFGVSLGQDPLEAFPISIENVKSKIEHVEDSANLLLNEVKLSTQSTVEGLKSSMKPISDATVSTFHNIKDLQESTVNNALHKFGEYQDEAAGMVEGILDFGRAGLRKGLKLTGLQDNIEQARASLNIAPTKRKSSRTLRAESTDKTCPDEESVWINPLQLESPNFDGQILLEKSSDKENKDLDKKEVEIPSISMEQASTGTNSPDPEYEDAADLASSIAKLRSLLQQRSSESSMSTPALSPMAYLESENSSDPDEVDGVIPSFYKFCAKTATGVLDKTILSIKTALPSHVQNIEYSDNAWIFMQANQNETEILTRMKRLLSDRQEYCVLDTEIDAAYEAIDSLDTFQQSLFKSSVEFEDELDEFEAKLPITKALVDITCELLADTDSPLIREPVTKAVLLVIGNTLEQTVVDKVDDVMENLCVNLLTIPEKSNTNVLFLEPDEFTESLVLGLFDSVKLFLDKKDLTKVFSLLVSSLQVKKINMDVVLQIIELVALKLIEGSSRPTPPASA</sequence>
<evidence type="ECO:0000313" key="5">
    <source>
        <dbReference type="Proteomes" id="UP001153712"/>
    </source>
</evidence>
<feature type="region of interest" description="Disordered" evidence="1">
    <location>
        <begin position="508"/>
        <end position="527"/>
    </location>
</feature>
<keyword evidence="5" id="KW-1185">Reference proteome</keyword>
<name>A0A9N9TUN3_PHYSR</name>
<reference evidence="4" key="1">
    <citation type="submission" date="2022-01" db="EMBL/GenBank/DDBJ databases">
        <authorList>
            <person name="King R."/>
        </authorList>
    </citation>
    <scope>NUCLEOTIDE SEQUENCE</scope>
</reference>
<feature type="compositionally biased region" description="Basic and acidic residues" evidence="1">
    <location>
        <begin position="551"/>
        <end position="566"/>
    </location>
</feature>
<feature type="domain" description="PXA" evidence="3">
    <location>
        <begin position="93"/>
        <end position="247"/>
    </location>
</feature>
<dbReference type="GO" id="GO:0035091">
    <property type="term" value="F:phosphatidylinositol binding"/>
    <property type="evidence" value="ECO:0007669"/>
    <property type="project" value="TreeGrafter"/>
</dbReference>
<feature type="compositionally biased region" description="Polar residues" evidence="1">
    <location>
        <begin position="345"/>
        <end position="356"/>
    </location>
</feature>